<dbReference type="InParanoid" id="A0A1Q3BJZ8"/>
<dbReference type="OrthoDB" id="1572185at2759"/>
<proteinExistence type="predicted"/>
<dbReference type="EMBL" id="BDDD01000624">
    <property type="protein sequence ID" value="GAV68248.1"/>
    <property type="molecule type" value="Genomic_DNA"/>
</dbReference>
<evidence type="ECO:0000313" key="2">
    <source>
        <dbReference type="Proteomes" id="UP000187406"/>
    </source>
</evidence>
<reference evidence="2" key="1">
    <citation type="submission" date="2016-04" db="EMBL/GenBank/DDBJ databases">
        <title>Cephalotus genome sequencing.</title>
        <authorList>
            <person name="Fukushima K."/>
            <person name="Hasebe M."/>
            <person name="Fang X."/>
        </authorList>
    </citation>
    <scope>NUCLEOTIDE SEQUENCE [LARGE SCALE GENOMIC DNA]</scope>
    <source>
        <strain evidence="2">cv. St1</strain>
    </source>
</reference>
<gene>
    <name evidence="1" type="ORF">CFOL_v3_11751</name>
</gene>
<dbReference type="Proteomes" id="UP000187406">
    <property type="component" value="Unassembled WGS sequence"/>
</dbReference>
<name>A0A1Q3BJZ8_CEPFO</name>
<dbReference type="AlphaFoldDB" id="A0A1Q3BJZ8"/>
<keyword evidence="2" id="KW-1185">Reference proteome</keyword>
<organism evidence="1 2">
    <name type="scientific">Cephalotus follicularis</name>
    <name type="common">Albany pitcher plant</name>
    <dbReference type="NCBI Taxonomy" id="3775"/>
    <lineage>
        <taxon>Eukaryota</taxon>
        <taxon>Viridiplantae</taxon>
        <taxon>Streptophyta</taxon>
        <taxon>Embryophyta</taxon>
        <taxon>Tracheophyta</taxon>
        <taxon>Spermatophyta</taxon>
        <taxon>Magnoliopsida</taxon>
        <taxon>eudicotyledons</taxon>
        <taxon>Gunneridae</taxon>
        <taxon>Pentapetalae</taxon>
        <taxon>rosids</taxon>
        <taxon>fabids</taxon>
        <taxon>Oxalidales</taxon>
        <taxon>Cephalotaceae</taxon>
        <taxon>Cephalotus</taxon>
    </lineage>
</organism>
<accession>A0A1Q3BJZ8</accession>
<sequence length="125" mass="13960">MKWQLATLANKTVDRASASLSTYRELYCMLEGLQGKFNDLNLIENQITPTNTPDEIGVTPLSRDISGIFIQDSQTVRTKGCPKMASRIPAGIEVSQATKKRKCGTVVKRDIMQQHAQTKPRYGFL</sequence>
<comment type="caution">
    <text evidence="1">The sequence shown here is derived from an EMBL/GenBank/DDBJ whole genome shotgun (WGS) entry which is preliminary data.</text>
</comment>
<protein>
    <submittedName>
        <fullName evidence="1">Uncharacterized protein</fullName>
    </submittedName>
</protein>
<evidence type="ECO:0000313" key="1">
    <source>
        <dbReference type="EMBL" id="GAV68248.1"/>
    </source>
</evidence>